<dbReference type="InterPro" id="IPR000462">
    <property type="entry name" value="CDP-OH_P_trans"/>
</dbReference>
<sequence length="454" mass="49575">MLNDTDLTNATPEMALILAAGFGSRLRPRTKIPKPLTRVLGLTLAERVVCTLLDAGIRRFLVALGHEAETVRAHFSDIARRRGVTIDFVEAEDWERGNGASALAAKGRTGEAPFFLVMIDHLFDSKIARALADDPPVPGEMRLAVDRDKDGIFDLDDVTRVKIDDGRIKEIDKTLVDWDAGDTGVMLCTSGLFEGLERAAASNKHGLSDGLRELAGEGRARTVDVTGMLWLDMDTPEALREAERRLMRDQGRKTRDGPVSRHLNRPVSRWLSRYLVRTSVTPNQISLASWMLSCVAAGLMALSGYPALAAGGVLAQLASVIDGCDGEIARLKHSQSEFGGWFDAVLDRYADAFLLFGLMWHEFAAAGTNLSIVLGFAAIVGSFLNSYTADKYDGLMARRLSGASYFRLGRDVRVFVIFLGAVLNQPLFTLGVVALVMNVEVVRRVVICRRAPAA</sequence>
<dbReference type="Pfam" id="PF12804">
    <property type="entry name" value="NTP_transf_3"/>
    <property type="match status" value="1"/>
</dbReference>
<dbReference type="EMBL" id="AM270417">
    <property type="protein sequence ID" value="CAK32596.1"/>
    <property type="molecule type" value="Genomic_DNA"/>
</dbReference>
<evidence type="ECO:0000256" key="8">
    <source>
        <dbReference type="ARBA" id="ARBA00022695"/>
    </source>
</evidence>
<name>Q1EI14_9ZZZZ</name>
<dbReference type="GO" id="GO:0008654">
    <property type="term" value="P:phospholipid biosynthetic process"/>
    <property type="evidence" value="ECO:0007669"/>
    <property type="project" value="InterPro"/>
</dbReference>
<dbReference type="GO" id="GO:0016779">
    <property type="term" value="F:nucleotidyltransferase activity"/>
    <property type="evidence" value="ECO:0007669"/>
    <property type="project" value="UniProtKB-KW"/>
</dbReference>
<dbReference type="Gene3D" id="3.90.550.10">
    <property type="entry name" value="Spore Coat Polysaccharide Biosynthesis Protein SpsA, Chain A"/>
    <property type="match status" value="1"/>
</dbReference>
<evidence type="ECO:0000313" key="12">
    <source>
        <dbReference type="EMBL" id="CAK32596.1"/>
    </source>
</evidence>
<proteinExistence type="inferred from homology"/>
<dbReference type="GO" id="GO:0016020">
    <property type="term" value="C:membrane"/>
    <property type="evidence" value="ECO:0007669"/>
    <property type="project" value="InterPro"/>
</dbReference>
<dbReference type="InterPro" id="IPR050065">
    <property type="entry name" value="GlmU-like"/>
</dbReference>
<protein>
    <recommendedName>
        <fullName evidence="6">Bifunctional IPC transferase and DIPP synthase</fullName>
        <ecNumber evidence="4">2.7.7.74</ecNumber>
        <ecNumber evidence="5">2.7.8.34</ecNumber>
    </recommendedName>
</protein>
<feature type="domain" description="MobA-like NTP transferase" evidence="11">
    <location>
        <begin position="15"/>
        <end position="133"/>
    </location>
</feature>
<reference evidence="12" key="1">
    <citation type="submission" date="2006-06" db="EMBL/GenBank/DDBJ databases">
        <title>Construction and analysis of a metagenomic library from a deep-sea sediment of east Pacific nodule Province.</title>
        <authorList>
            <person name="Xu M."/>
            <person name="Xiao X."/>
            <person name="Wang F."/>
        </authorList>
    </citation>
    <scope>NUCLEOTIDE SEQUENCE</scope>
</reference>
<dbReference type="EC" id="2.7.8.34" evidence="5"/>
<gene>
    <name evidence="12" type="ORF">17H9-22</name>
</gene>
<comment type="similarity">
    <text evidence="2">In the C-terminal section; belongs to the CDP-alcohol phosphatidyltransferase class-I family.</text>
</comment>
<dbReference type="PROSITE" id="PS00379">
    <property type="entry name" value="CDP_ALCOHOL_P_TRANSF"/>
    <property type="match status" value="1"/>
</dbReference>
<dbReference type="EC" id="2.7.7.74" evidence="4"/>
<keyword evidence="10" id="KW-0812">Transmembrane</keyword>
<comment type="similarity">
    <text evidence="3">In the N-terminal section; belongs to the MobA family.</text>
</comment>
<dbReference type="PANTHER" id="PTHR43584">
    <property type="entry name" value="NUCLEOTIDYL TRANSFERASE"/>
    <property type="match status" value="1"/>
</dbReference>
<dbReference type="Gene3D" id="1.20.120.1760">
    <property type="match status" value="1"/>
</dbReference>
<evidence type="ECO:0000256" key="5">
    <source>
        <dbReference type="ARBA" id="ARBA00013268"/>
    </source>
</evidence>
<evidence type="ECO:0000256" key="6">
    <source>
        <dbReference type="ARBA" id="ARBA00018322"/>
    </source>
</evidence>
<evidence type="ECO:0000256" key="2">
    <source>
        <dbReference type="ARBA" id="ARBA00006982"/>
    </source>
</evidence>
<dbReference type="InterPro" id="IPR043130">
    <property type="entry name" value="CDP-OH_PTrfase_TM_dom"/>
</dbReference>
<accession>Q1EI14</accession>
<feature type="transmembrane region" description="Helical" evidence="10">
    <location>
        <begin position="414"/>
        <end position="437"/>
    </location>
</feature>
<evidence type="ECO:0000256" key="9">
    <source>
        <dbReference type="ARBA" id="ARBA00049235"/>
    </source>
</evidence>
<dbReference type="Pfam" id="PF01066">
    <property type="entry name" value="CDP-OH_P_transf"/>
    <property type="match status" value="1"/>
</dbReference>
<dbReference type="GO" id="GO:0016780">
    <property type="term" value="F:phosphotransferase activity, for other substituted phosphate groups"/>
    <property type="evidence" value="ECO:0007669"/>
    <property type="project" value="InterPro"/>
</dbReference>
<keyword evidence="10" id="KW-1133">Transmembrane helix</keyword>
<feature type="transmembrane region" description="Helical" evidence="10">
    <location>
        <begin position="363"/>
        <end position="384"/>
    </location>
</feature>
<keyword evidence="10" id="KW-0472">Membrane</keyword>
<dbReference type="AlphaFoldDB" id="Q1EI14"/>
<keyword evidence="7 12" id="KW-0808">Transferase</keyword>
<keyword evidence="8" id="KW-0548">Nucleotidyltransferase</keyword>
<evidence type="ECO:0000256" key="1">
    <source>
        <dbReference type="ARBA" id="ARBA00000729"/>
    </source>
</evidence>
<dbReference type="InterPro" id="IPR048254">
    <property type="entry name" value="CDP_ALCOHOL_P_TRANSF_CS"/>
</dbReference>
<evidence type="ECO:0000259" key="11">
    <source>
        <dbReference type="Pfam" id="PF12804"/>
    </source>
</evidence>
<evidence type="ECO:0000256" key="10">
    <source>
        <dbReference type="SAM" id="Phobius"/>
    </source>
</evidence>
<dbReference type="InterPro" id="IPR029044">
    <property type="entry name" value="Nucleotide-diphossugar_trans"/>
</dbReference>
<comment type="catalytic activity">
    <reaction evidence="1">
        <text>1D-myo-inositol 3-phosphate + CTP + H(+) = CDP-1L-myo-inositol + diphosphate</text>
        <dbReference type="Rhea" id="RHEA:30647"/>
        <dbReference type="ChEBI" id="CHEBI:15378"/>
        <dbReference type="ChEBI" id="CHEBI:33019"/>
        <dbReference type="ChEBI" id="CHEBI:37563"/>
        <dbReference type="ChEBI" id="CHEBI:58401"/>
        <dbReference type="ChEBI" id="CHEBI:62573"/>
        <dbReference type="EC" id="2.7.7.74"/>
    </reaction>
</comment>
<dbReference type="SUPFAM" id="SSF53448">
    <property type="entry name" value="Nucleotide-diphospho-sugar transferases"/>
    <property type="match status" value="1"/>
</dbReference>
<evidence type="ECO:0000256" key="4">
    <source>
        <dbReference type="ARBA" id="ARBA00012504"/>
    </source>
</evidence>
<dbReference type="PANTHER" id="PTHR43584:SF8">
    <property type="entry name" value="N-ACETYLMURAMATE ALPHA-1-PHOSPHATE URIDYLYLTRANSFERASE"/>
    <property type="match status" value="1"/>
</dbReference>
<evidence type="ECO:0000256" key="3">
    <source>
        <dbReference type="ARBA" id="ARBA00007897"/>
    </source>
</evidence>
<evidence type="ECO:0000256" key="7">
    <source>
        <dbReference type="ARBA" id="ARBA00022679"/>
    </source>
</evidence>
<organism evidence="12">
    <name type="scientific">uncultured organism</name>
    <dbReference type="NCBI Taxonomy" id="155900"/>
    <lineage>
        <taxon>unclassified sequences</taxon>
        <taxon>environmental samples</taxon>
    </lineage>
</organism>
<dbReference type="InterPro" id="IPR025877">
    <property type="entry name" value="MobA-like_NTP_Trfase"/>
</dbReference>
<comment type="catalytic activity">
    <reaction evidence="9">
        <text>CDP-1L-myo-inositol + 1D-myo-inositol 3-phosphate = bis(1L-myo-inositol) 3,1'-phosphate 1-phosphate + CMP + H(+)</text>
        <dbReference type="Rhea" id="RHEA:31327"/>
        <dbReference type="ChEBI" id="CHEBI:15378"/>
        <dbReference type="ChEBI" id="CHEBI:58401"/>
        <dbReference type="ChEBI" id="CHEBI:60377"/>
        <dbReference type="ChEBI" id="CHEBI:62573"/>
        <dbReference type="ChEBI" id="CHEBI:62576"/>
        <dbReference type="EC" id="2.7.8.34"/>
    </reaction>
</comment>